<dbReference type="CDD" id="cd17991">
    <property type="entry name" value="DEXHc_TRCF"/>
    <property type="match status" value="1"/>
</dbReference>
<keyword evidence="13" id="KW-1185">Reference proteome</keyword>
<accession>A0A923I663</accession>
<organism evidence="12 13">
    <name type="scientific">Anaerofilum hominis</name>
    <dbReference type="NCBI Taxonomy" id="2763016"/>
    <lineage>
        <taxon>Bacteria</taxon>
        <taxon>Bacillati</taxon>
        <taxon>Bacillota</taxon>
        <taxon>Clostridia</taxon>
        <taxon>Eubacteriales</taxon>
        <taxon>Oscillospiraceae</taxon>
        <taxon>Anaerofilum</taxon>
    </lineage>
</organism>
<comment type="function">
    <text evidence="9">Couples transcription and DNA repair by recognizing RNA polymerase (RNAP) stalled at DNA lesions. Mediates ATP-dependent release of RNAP and its truncated transcript from the DNA, and recruitment of nucleotide excision repair machinery to the damaged site.</text>
</comment>
<dbReference type="Pfam" id="PF17757">
    <property type="entry name" value="UvrB_inter"/>
    <property type="match status" value="1"/>
</dbReference>
<dbReference type="GO" id="GO:0016787">
    <property type="term" value="F:hydrolase activity"/>
    <property type="evidence" value="ECO:0007669"/>
    <property type="project" value="UniProtKB-KW"/>
</dbReference>
<dbReference type="InterPro" id="IPR003711">
    <property type="entry name" value="CarD-like/TRCF_RID"/>
</dbReference>
<dbReference type="Proteomes" id="UP000659630">
    <property type="component" value="Unassembled WGS sequence"/>
</dbReference>
<dbReference type="AlphaFoldDB" id="A0A923I663"/>
<dbReference type="InterPro" id="IPR011545">
    <property type="entry name" value="DEAD/DEAH_box_helicase_dom"/>
</dbReference>
<dbReference type="Pfam" id="PF03461">
    <property type="entry name" value="TRCF"/>
    <property type="match status" value="1"/>
</dbReference>
<evidence type="ECO:0000259" key="10">
    <source>
        <dbReference type="PROSITE" id="PS51192"/>
    </source>
</evidence>
<name>A0A923I663_9FIRM</name>
<dbReference type="GO" id="GO:0003678">
    <property type="term" value="F:DNA helicase activity"/>
    <property type="evidence" value="ECO:0007669"/>
    <property type="project" value="TreeGrafter"/>
</dbReference>
<sequence length="1151" mass="126735">MLEEALRQTNEYRRLREALAGGRSPVALFGLPPAARAQTAAALAADLGRPAVVLTAGEAAATRFAADAAFFGARSAVCPARDFALRPTLGQSREFEYRRIAVLGSIVGGRCNLLAAPLEGALQLTMPRADFEANTLTLKEGQTFKQQELVARLVSAGYHRRDKVEGPGQFSVRGGIVDLYPPDMDRPARVEFWGDVVDTMSGFDLLTQRREVQLKKVYVSPAREVLFSDPAEAAGLLRDAADRLKGAKKARLESVMAEDLALLDAGALPEHMDKYLALRYPQPVTALDYFKDPLFFFEEPSAVREAARALAFRTGEELKALLEQQVLTAELAHFYEDYDELLRRADKSPAVVCENFSRTLPDFQPKELVSVTAHALPAWGGEVRSLVEDLQNYRAAGYFCAVLAGTRRAADALARDLSAAGLTAVAAKGDPVPTAGAVAVLPGHLSAGTDYPFAKFALITSRRQKVEDQKPRRKKAKGLSSLEDLKPGDYVVHQNHGIGVYTSIERLDLQGVVKDYIKIQYAGADTLFVPVTQLDLISRYTAPGDGEKVKLAKLGGGEWAKTKTRVKKATEEMAKDLLALYARRKTAKGFAFPGDGDWQRDFEARFEYEETDDQLTSASEIKKDMERPWPMDRLLCGDVGVGKTEVALRAAFKAIMGGKQVAILVPTTILAWQHFNTILQRMEAYPVKAAMLSRFRTPKQIKDALRGLREGTVDIVVGTHRLLQKDVHFKDLGLIIVDEEQRFGVKHKEKLKENFPGVDVLTLSATPIPRTLNMAMSGIRDMSTIEQPPFERQPVETFVLEYDEGVLEQAITRELARGGQVYYLYNRVETIEACAARVAKMAPGARIATAHGKMTEEQLSTVWQALLDGAIDVLVCTTIIETGVDVRNCNTLIIEDADRMGLAQLYQIRGRVGRSGRKAYAYFTFRPSKVLTDVAAKRLSAIREFTAFGSGFRIAMRDLQIRGAGNLLGQSQHGHMDAVGYDMYVKLLNQAVASLKGEAAPPDKSDCLIDVTVDAYIPESYIPDAAGRIEAYKRIAAIETQGDADDVLEELDDRYGEPPPAARGLVDISLIRIVAAKLGIYEIGQRQDALLMYSDVLPRRDLAPLLRALPGRVSVNRSAKPYLSVRVRQGEKPVEVMRRVFDALDSAEGQD</sequence>
<dbReference type="SMART" id="SM01058">
    <property type="entry name" value="CarD_TRCF"/>
    <property type="match status" value="1"/>
</dbReference>
<dbReference type="HAMAP" id="MF_00969">
    <property type="entry name" value="TRCF"/>
    <property type="match status" value="1"/>
</dbReference>
<reference evidence="12" key="1">
    <citation type="submission" date="2020-08" db="EMBL/GenBank/DDBJ databases">
        <title>Genome public.</title>
        <authorList>
            <person name="Liu C."/>
            <person name="Sun Q."/>
        </authorList>
    </citation>
    <scope>NUCLEOTIDE SEQUENCE</scope>
    <source>
        <strain evidence="12">BX8</strain>
    </source>
</reference>
<evidence type="ECO:0000259" key="11">
    <source>
        <dbReference type="PROSITE" id="PS51194"/>
    </source>
</evidence>
<keyword evidence="3 9" id="KW-0227">DNA damage</keyword>
<dbReference type="SUPFAM" id="SSF52540">
    <property type="entry name" value="P-loop containing nucleoside triphosphate hydrolases"/>
    <property type="match status" value="3"/>
</dbReference>
<gene>
    <name evidence="9 12" type="primary">mfd</name>
    <name evidence="12" type="ORF">H8S23_05915</name>
</gene>
<dbReference type="Gene3D" id="2.40.10.170">
    <property type="match status" value="1"/>
</dbReference>
<protein>
    <recommendedName>
        <fullName evidence="9">Transcription-repair-coupling factor</fullName>
        <shortName evidence="9">TRCF</shortName>
        <ecNumber evidence="9">3.6.4.-</ecNumber>
    </recommendedName>
</protein>
<comment type="subcellular location">
    <subcellularLocation>
        <location evidence="9">Cytoplasm</location>
    </subcellularLocation>
</comment>
<dbReference type="NCBIfam" id="TIGR00580">
    <property type="entry name" value="mfd"/>
    <property type="match status" value="1"/>
</dbReference>
<dbReference type="PANTHER" id="PTHR47964:SF1">
    <property type="entry name" value="ATP-DEPENDENT DNA HELICASE HOMOLOG RECG, CHLOROPLASTIC"/>
    <property type="match status" value="1"/>
</dbReference>
<dbReference type="Gene3D" id="3.40.50.300">
    <property type="entry name" value="P-loop containing nucleotide triphosphate hydrolases"/>
    <property type="match status" value="2"/>
</dbReference>
<dbReference type="PANTHER" id="PTHR47964">
    <property type="entry name" value="ATP-DEPENDENT DNA HELICASE HOMOLOG RECG, CHLOROPLASTIC"/>
    <property type="match status" value="1"/>
</dbReference>
<keyword evidence="6 9" id="KW-0067">ATP-binding</keyword>
<evidence type="ECO:0000256" key="3">
    <source>
        <dbReference type="ARBA" id="ARBA00022763"/>
    </source>
</evidence>
<dbReference type="Gene3D" id="3.40.50.11180">
    <property type="match status" value="1"/>
</dbReference>
<dbReference type="InterPro" id="IPR041471">
    <property type="entry name" value="UvrB_inter"/>
</dbReference>
<feature type="domain" description="Helicase ATP-binding" evidence="10">
    <location>
        <begin position="624"/>
        <end position="785"/>
    </location>
</feature>
<dbReference type="GO" id="GO:0003684">
    <property type="term" value="F:damaged DNA binding"/>
    <property type="evidence" value="ECO:0007669"/>
    <property type="project" value="InterPro"/>
</dbReference>
<dbReference type="GO" id="GO:0006355">
    <property type="term" value="P:regulation of DNA-templated transcription"/>
    <property type="evidence" value="ECO:0007669"/>
    <property type="project" value="UniProtKB-UniRule"/>
</dbReference>
<evidence type="ECO:0000256" key="1">
    <source>
        <dbReference type="ARBA" id="ARBA00022490"/>
    </source>
</evidence>
<dbReference type="Gene3D" id="3.30.2060.10">
    <property type="entry name" value="Penicillin-binding protein 1b domain"/>
    <property type="match status" value="1"/>
</dbReference>
<dbReference type="GO" id="GO:0000716">
    <property type="term" value="P:transcription-coupled nucleotide-excision repair, DNA damage recognition"/>
    <property type="evidence" value="ECO:0007669"/>
    <property type="project" value="UniProtKB-UniRule"/>
</dbReference>
<dbReference type="InterPro" id="IPR001650">
    <property type="entry name" value="Helicase_C-like"/>
</dbReference>
<dbReference type="InterPro" id="IPR005118">
    <property type="entry name" value="TRCF_C"/>
</dbReference>
<dbReference type="SUPFAM" id="SSF141259">
    <property type="entry name" value="CarD-like"/>
    <property type="match status" value="1"/>
</dbReference>
<keyword evidence="1 9" id="KW-0963">Cytoplasm</keyword>
<feature type="domain" description="Helicase C-terminal" evidence="11">
    <location>
        <begin position="806"/>
        <end position="960"/>
    </location>
</feature>
<evidence type="ECO:0000256" key="2">
    <source>
        <dbReference type="ARBA" id="ARBA00022741"/>
    </source>
</evidence>
<comment type="caution">
    <text evidence="12">The sequence shown here is derived from an EMBL/GenBank/DDBJ whole genome shotgun (WGS) entry which is preliminary data.</text>
</comment>
<dbReference type="SMART" id="SM00982">
    <property type="entry name" value="TRCF"/>
    <property type="match status" value="1"/>
</dbReference>
<dbReference type="InterPro" id="IPR004576">
    <property type="entry name" value="Mfd"/>
</dbReference>
<keyword evidence="5" id="KW-0347">Helicase</keyword>
<dbReference type="SMART" id="SM00487">
    <property type="entry name" value="DEXDc"/>
    <property type="match status" value="1"/>
</dbReference>
<evidence type="ECO:0000313" key="13">
    <source>
        <dbReference type="Proteomes" id="UP000659630"/>
    </source>
</evidence>
<keyword evidence="7 9" id="KW-0238">DNA-binding</keyword>
<dbReference type="Pfam" id="PF00271">
    <property type="entry name" value="Helicase_C"/>
    <property type="match status" value="1"/>
</dbReference>
<dbReference type="Pfam" id="PF00270">
    <property type="entry name" value="DEAD"/>
    <property type="match status" value="1"/>
</dbReference>
<dbReference type="PROSITE" id="PS51192">
    <property type="entry name" value="HELICASE_ATP_BIND_1"/>
    <property type="match status" value="1"/>
</dbReference>
<evidence type="ECO:0000256" key="5">
    <source>
        <dbReference type="ARBA" id="ARBA00022806"/>
    </source>
</evidence>
<dbReference type="InterPro" id="IPR036101">
    <property type="entry name" value="CarD-like/TRCF_RID_sf"/>
</dbReference>
<evidence type="ECO:0000256" key="7">
    <source>
        <dbReference type="ARBA" id="ARBA00023125"/>
    </source>
</evidence>
<dbReference type="EC" id="3.6.4.-" evidence="9"/>
<dbReference type="Gene3D" id="3.90.1150.50">
    <property type="entry name" value="Transcription-repair-coupling factor, D7 domain"/>
    <property type="match status" value="1"/>
</dbReference>
<keyword evidence="2 9" id="KW-0547">Nucleotide-binding</keyword>
<dbReference type="InterPro" id="IPR037235">
    <property type="entry name" value="TRCF-like_C_D7"/>
</dbReference>
<dbReference type="EMBL" id="JACONZ010000002">
    <property type="protein sequence ID" value="MBC5581035.1"/>
    <property type="molecule type" value="Genomic_DNA"/>
</dbReference>
<comment type="similarity">
    <text evidence="9">In the C-terminal section; belongs to the helicase family. RecG subfamily.</text>
</comment>
<dbReference type="SUPFAM" id="SSF143517">
    <property type="entry name" value="TRCF domain-like"/>
    <property type="match status" value="1"/>
</dbReference>
<dbReference type="Pfam" id="PF02559">
    <property type="entry name" value="CarD_TRCF_RID"/>
    <property type="match status" value="1"/>
</dbReference>
<dbReference type="InterPro" id="IPR014001">
    <property type="entry name" value="Helicase_ATP-bd"/>
</dbReference>
<comment type="similarity">
    <text evidence="9">In the N-terminal section; belongs to the UvrB family.</text>
</comment>
<dbReference type="InterPro" id="IPR047112">
    <property type="entry name" value="RecG/Mfd"/>
</dbReference>
<proteinExistence type="inferred from homology"/>
<evidence type="ECO:0000313" key="12">
    <source>
        <dbReference type="EMBL" id="MBC5581035.1"/>
    </source>
</evidence>
<keyword evidence="4 9" id="KW-0378">Hydrolase</keyword>
<evidence type="ECO:0000256" key="4">
    <source>
        <dbReference type="ARBA" id="ARBA00022801"/>
    </source>
</evidence>
<evidence type="ECO:0000256" key="8">
    <source>
        <dbReference type="ARBA" id="ARBA00023204"/>
    </source>
</evidence>
<evidence type="ECO:0000256" key="9">
    <source>
        <dbReference type="HAMAP-Rule" id="MF_00969"/>
    </source>
</evidence>
<dbReference type="GO" id="GO:0005524">
    <property type="term" value="F:ATP binding"/>
    <property type="evidence" value="ECO:0007669"/>
    <property type="project" value="UniProtKB-UniRule"/>
</dbReference>
<dbReference type="GO" id="GO:0005737">
    <property type="term" value="C:cytoplasm"/>
    <property type="evidence" value="ECO:0007669"/>
    <property type="project" value="UniProtKB-SubCell"/>
</dbReference>
<evidence type="ECO:0000256" key="6">
    <source>
        <dbReference type="ARBA" id="ARBA00022840"/>
    </source>
</evidence>
<dbReference type="InterPro" id="IPR027417">
    <property type="entry name" value="P-loop_NTPase"/>
</dbReference>
<keyword evidence="8 9" id="KW-0234">DNA repair</keyword>
<dbReference type="PROSITE" id="PS51194">
    <property type="entry name" value="HELICASE_CTER"/>
    <property type="match status" value="1"/>
</dbReference>
<dbReference type="SMART" id="SM00490">
    <property type="entry name" value="HELICc"/>
    <property type="match status" value="1"/>
</dbReference>
<dbReference type="RefSeq" id="WP_186887409.1">
    <property type="nucleotide sequence ID" value="NZ_JACONZ010000002.1"/>
</dbReference>